<reference evidence="1 2" key="1">
    <citation type="submission" date="2019-03" db="EMBL/GenBank/DDBJ databases">
        <title>Single cell metagenomics reveals metabolic interactions within the superorganism composed of flagellate Streblomastix strix and complex community of Bacteroidetes bacteria on its surface.</title>
        <authorList>
            <person name="Treitli S.C."/>
            <person name="Kolisko M."/>
            <person name="Husnik F."/>
            <person name="Keeling P."/>
            <person name="Hampl V."/>
        </authorList>
    </citation>
    <scope>NUCLEOTIDE SEQUENCE [LARGE SCALE GENOMIC DNA]</scope>
    <source>
        <strain evidence="1">ST1C</strain>
    </source>
</reference>
<gene>
    <name evidence="1" type="ORF">EZS28_025805</name>
</gene>
<organism evidence="1 2">
    <name type="scientific">Streblomastix strix</name>
    <dbReference type="NCBI Taxonomy" id="222440"/>
    <lineage>
        <taxon>Eukaryota</taxon>
        <taxon>Metamonada</taxon>
        <taxon>Preaxostyla</taxon>
        <taxon>Oxymonadida</taxon>
        <taxon>Streblomastigidae</taxon>
        <taxon>Streblomastix</taxon>
    </lineage>
</organism>
<sequence>MDHSKNVRQFIGLCTQQTHTQGTNSSKIVDLYIAQLDLDVFQSDRQLTPTVATNALIQRTTQLSLIKGQLVQILEGITGAPLQETDFYATNMSNIQVLEVMQLAARTSQLLQHMEIPAADRQLMPPLYMIEVLVSSLGPQAGRTRQYSENKTFFWDRNPFIRQKQQLRDEPRQPSDIIEIDWHPATKIGIKYCQRTKQSDLDKHIFEPLVPVKTRNADINLDHKKFTSLNQYKFRITVTANINFTSALTKTLLCTISEKFLITTAIIIYKQMFIQYFYIAVVQLTKFRTSVIFFNAIIEDCTCFVRNQKSSVIRVELGKQSKAKAKYNIKKLSYLNGDQLGIRRTRYKSSSARNKNQSSSLQQIIRLMAIKQYLLNNIGKLGVGLHDSGYGYGRIEVQEVILNRARGETISISNW</sequence>
<name>A0A5J4V832_9EUKA</name>
<evidence type="ECO:0000313" key="2">
    <source>
        <dbReference type="Proteomes" id="UP000324800"/>
    </source>
</evidence>
<dbReference type="EMBL" id="SNRW01008995">
    <property type="protein sequence ID" value="KAA6378670.1"/>
    <property type="molecule type" value="Genomic_DNA"/>
</dbReference>
<proteinExistence type="predicted"/>
<dbReference type="AlphaFoldDB" id="A0A5J4V832"/>
<comment type="caution">
    <text evidence="1">The sequence shown here is derived from an EMBL/GenBank/DDBJ whole genome shotgun (WGS) entry which is preliminary data.</text>
</comment>
<protein>
    <submittedName>
        <fullName evidence="1">Uncharacterized protein</fullName>
    </submittedName>
</protein>
<accession>A0A5J4V832</accession>
<dbReference type="Proteomes" id="UP000324800">
    <property type="component" value="Unassembled WGS sequence"/>
</dbReference>
<evidence type="ECO:0000313" key="1">
    <source>
        <dbReference type="EMBL" id="KAA6378670.1"/>
    </source>
</evidence>